<keyword evidence="3" id="KW-1185">Reference proteome</keyword>
<reference evidence="2" key="1">
    <citation type="submission" date="2023-11" db="EMBL/GenBank/DDBJ databases">
        <title>Genome assemblies of two species of porcelain crab, Petrolisthes cinctipes and Petrolisthes manimaculis (Anomura: Porcellanidae).</title>
        <authorList>
            <person name="Angst P."/>
        </authorList>
    </citation>
    <scope>NUCLEOTIDE SEQUENCE</scope>
    <source>
        <strain evidence="2">PB745_02</strain>
        <tissue evidence="2">Gill</tissue>
    </source>
</reference>
<organism evidence="2 3">
    <name type="scientific">Petrolisthes manimaculis</name>
    <dbReference type="NCBI Taxonomy" id="1843537"/>
    <lineage>
        <taxon>Eukaryota</taxon>
        <taxon>Metazoa</taxon>
        <taxon>Ecdysozoa</taxon>
        <taxon>Arthropoda</taxon>
        <taxon>Crustacea</taxon>
        <taxon>Multicrustacea</taxon>
        <taxon>Malacostraca</taxon>
        <taxon>Eumalacostraca</taxon>
        <taxon>Eucarida</taxon>
        <taxon>Decapoda</taxon>
        <taxon>Pleocyemata</taxon>
        <taxon>Anomura</taxon>
        <taxon>Galatheoidea</taxon>
        <taxon>Porcellanidae</taxon>
        <taxon>Petrolisthes</taxon>
    </lineage>
</organism>
<accession>A0AAE1U4Q5</accession>
<feature type="region of interest" description="Disordered" evidence="1">
    <location>
        <begin position="42"/>
        <end position="69"/>
    </location>
</feature>
<evidence type="ECO:0000313" key="3">
    <source>
        <dbReference type="Proteomes" id="UP001292094"/>
    </source>
</evidence>
<feature type="compositionally biased region" description="Polar residues" evidence="1">
    <location>
        <begin position="42"/>
        <end position="68"/>
    </location>
</feature>
<dbReference type="EMBL" id="JAWZYT010001662">
    <property type="protein sequence ID" value="KAK4310203.1"/>
    <property type="molecule type" value="Genomic_DNA"/>
</dbReference>
<sequence>MKGPWDEEDPTKPNPMQLVPFLGFPDSLVPCGPGATTSEGLLVGQSSCTKGHQRNTPTPRDLSTNPTTMDPPTPYIEVSMVLHPGYHSLLLHTNNTLHSTCHSRPSHTSLYMAHHSHTSLFMAHPSHPSLYMLASPTLQVSGFF</sequence>
<dbReference type="AlphaFoldDB" id="A0AAE1U4Q5"/>
<evidence type="ECO:0000256" key="1">
    <source>
        <dbReference type="SAM" id="MobiDB-lite"/>
    </source>
</evidence>
<proteinExistence type="predicted"/>
<evidence type="ECO:0000313" key="2">
    <source>
        <dbReference type="EMBL" id="KAK4310203.1"/>
    </source>
</evidence>
<comment type="caution">
    <text evidence="2">The sequence shown here is derived from an EMBL/GenBank/DDBJ whole genome shotgun (WGS) entry which is preliminary data.</text>
</comment>
<gene>
    <name evidence="2" type="ORF">Pmani_018210</name>
</gene>
<name>A0AAE1U4Q5_9EUCA</name>
<dbReference type="Proteomes" id="UP001292094">
    <property type="component" value="Unassembled WGS sequence"/>
</dbReference>
<protein>
    <submittedName>
        <fullName evidence="2">Uncharacterized protein</fullName>
    </submittedName>
</protein>